<dbReference type="Proteomes" id="UP000252558">
    <property type="component" value="Unassembled WGS sequence"/>
</dbReference>
<reference evidence="2 3" key="1">
    <citation type="submission" date="2018-07" db="EMBL/GenBank/DDBJ databases">
        <title>Corallincola holothuriorum sp. nov., a new facultative anaerobe isolated from sea cucumber Apostichopus japonicus.</title>
        <authorList>
            <person name="Xia H."/>
        </authorList>
    </citation>
    <scope>NUCLEOTIDE SEQUENCE [LARGE SCALE GENOMIC DNA]</scope>
    <source>
        <strain evidence="2 3">C4</strain>
    </source>
</reference>
<evidence type="ECO:0000313" key="3">
    <source>
        <dbReference type="Proteomes" id="UP000252558"/>
    </source>
</evidence>
<gene>
    <name evidence="2" type="ORF">DU002_11075</name>
</gene>
<evidence type="ECO:0000256" key="1">
    <source>
        <dbReference type="SAM" id="MobiDB-lite"/>
    </source>
</evidence>
<accession>A0A368NG70</accession>
<sequence length="172" mass="17425">MSTSISAWAVETAPLEPSVADTLNLERLFYANDQEEICTEDAIAVLTAQLKAELFSASDLLTAAINVCGSLANELALTAIKHSSMEELDSVLATAFDMATPDAYQTLYDTAYNRGLDEASLITAAILGGVDPTALAPVTAAGDASDNLTPLSAPTNLGVGGGGGGGGSISAN</sequence>
<feature type="compositionally biased region" description="Gly residues" evidence="1">
    <location>
        <begin position="158"/>
        <end position="172"/>
    </location>
</feature>
<keyword evidence="3" id="KW-1185">Reference proteome</keyword>
<evidence type="ECO:0000313" key="2">
    <source>
        <dbReference type="EMBL" id="RCU49458.1"/>
    </source>
</evidence>
<protein>
    <submittedName>
        <fullName evidence="2">Uncharacterized protein</fullName>
    </submittedName>
</protein>
<dbReference type="EMBL" id="QPID01000006">
    <property type="protein sequence ID" value="RCU49458.1"/>
    <property type="molecule type" value="Genomic_DNA"/>
</dbReference>
<name>A0A368NG70_9GAMM</name>
<proteinExistence type="predicted"/>
<dbReference type="AlphaFoldDB" id="A0A368NG70"/>
<organism evidence="2 3">
    <name type="scientific">Corallincola holothuriorum</name>
    <dbReference type="NCBI Taxonomy" id="2282215"/>
    <lineage>
        <taxon>Bacteria</taxon>
        <taxon>Pseudomonadati</taxon>
        <taxon>Pseudomonadota</taxon>
        <taxon>Gammaproteobacteria</taxon>
        <taxon>Alteromonadales</taxon>
        <taxon>Psychromonadaceae</taxon>
        <taxon>Corallincola</taxon>
    </lineage>
</organism>
<comment type="caution">
    <text evidence="2">The sequence shown here is derived from an EMBL/GenBank/DDBJ whole genome shotgun (WGS) entry which is preliminary data.</text>
</comment>
<feature type="region of interest" description="Disordered" evidence="1">
    <location>
        <begin position="153"/>
        <end position="172"/>
    </location>
</feature>